<organism evidence="7 8">
    <name type="scientific">Streptomyces piniterrae</name>
    <dbReference type="NCBI Taxonomy" id="2571125"/>
    <lineage>
        <taxon>Bacteria</taxon>
        <taxon>Bacillati</taxon>
        <taxon>Actinomycetota</taxon>
        <taxon>Actinomycetes</taxon>
        <taxon>Kitasatosporales</taxon>
        <taxon>Streptomycetaceae</taxon>
        <taxon>Streptomyces</taxon>
    </lineage>
</organism>
<gene>
    <name evidence="7" type="ORF">FCH28_14655</name>
</gene>
<evidence type="ECO:0000256" key="2">
    <source>
        <dbReference type="ARBA" id="ARBA00022475"/>
    </source>
</evidence>
<protein>
    <submittedName>
        <fullName evidence="7">YihY/virulence factor BrkB family protein</fullName>
    </submittedName>
</protein>
<dbReference type="GO" id="GO:0005886">
    <property type="term" value="C:plasma membrane"/>
    <property type="evidence" value="ECO:0007669"/>
    <property type="project" value="UniProtKB-SubCell"/>
</dbReference>
<evidence type="ECO:0000256" key="6">
    <source>
        <dbReference type="SAM" id="Phobius"/>
    </source>
</evidence>
<reference evidence="7 8" key="1">
    <citation type="submission" date="2019-04" db="EMBL/GenBank/DDBJ databases">
        <title>Streptomyces piniterrae sp. nov., a heliquinomycin-producing actinomycete isolated from rhizosphere soil of Pinus yunnanensis.</title>
        <authorList>
            <person name="Zhuang X."/>
            <person name="Zhao J."/>
        </authorList>
    </citation>
    <scope>NUCLEOTIDE SEQUENCE [LARGE SCALE GENOMIC DNA]</scope>
    <source>
        <strain evidence="8">jys28</strain>
    </source>
</reference>
<dbReference type="PANTHER" id="PTHR30213">
    <property type="entry name" value="INNER MEMBRANE PROTEIN YHJD"/>
    <property type="match status" value="1"/>
</dbReference>
<evidence type="ECO:0000256" key="1">
    <source>
        <dbReference type="ARBA" id="ARBA00004651"/>
    </source>
</evidence>
<feature type="transmembrane region" description="Helical" evidence="6">
    <location>
        <begin position="230"/>
        <end position="247"/>
    </location>
</feature>
<dbReference type="PANTHER" id="PTHR30213:SF0">
    <property type="entry name" value="UPF0761 MEMBRANE PROTEIN YIHY"/>
    <property type="match status" value="1"/>
</dbReference>
<keyword evidence="8" id="KW-1185">Reference proteome</keyword>
<feature type="transmembrane region" description="Helical" evidence="6">
    <location>
        <begin position="169"/>
        <end position="188"/>
    </location>
</feature>
<comment type="caution">
    <text evidence="7">The sequence shown here is derived from an EMBL/GenBank/DDBJ whole genome shotgun (WGS) entry which is preliminary data.</text>
</comment>
<feature type="transmembrane region" description="Helical" evidence="6">
    <location>
        <begin position="79"/>
        <end position="101"/>
    </location>
</feature>
<evidence type="ECO:0000256" key="3">
    <source>
        <dbReference type="ARBA" id="ARBA00022692"/>
    </source>
</evidence>
<dbReference type="AlphaFoldDB" id="A0A4U0NK85"/>
<accession>A0A4U0NK85</accession>
<feature type="transmembrane region" description="Helical" evidence="6">
    <location>
        <begin position="20"/>
        <end position="42"/>
    </location>
</feature>
<dbReference type="InterPro" id="IPR017039">
    <property type="entry name" value="Virul_fac_BrkB"/>
</dbReference>
<sequence>MRRTPVSVWNDDVTDWAASLTYYSVLALLPSLIVTVSLIGVADPAATEQLINHISALAPAESGPTVRRALVSMAHQHTAAWVVVGGALVSALWSSCSYLAVFRRALHAMHRTKDDRPPWRKAPRIIATALLLMALLISSAVVLITSGPIARALGRALGLGEAGEATWNVLKWPLLLLLATVLAMVLFRSGPPVSRGVRRAAPGGVVAVLLWLVSSAGFAIYASYVGTFNRLYGSLAGPVVFLIWLWFSHLSLLSGAQFNVELARAGRVVRTRARY</sequence>
<dbReference type="Pfam" id="PF03631">
    <property type="entry name" value="Virul_fac_BrkB"/>
    <property type="match status" value="1"/>
</dbReference>
<keyword evidence="2" id="KW-1003">Cell membrane</keyword>
<dbReference type="Proteomes" id="UP000308697">
    <property type="component" value="Unassembled WGS sequence"/>
</dbReference>
<feature type="transmembrane region" description="Helical" evidence="6">
    <location>
        <begin position="122"/>
        <end position="149"/>
    </location>
</feature>
<dbReference type="NCBIfam" id="TIGR00765">
    <property type="entry name" value="yihY_not_rbn"/>
    <property type="match status" value="1"/>
</dbReference>
<evidence type="ECO:0000313" key="8">
    <source>
        <dbReference type="Proteomes" id="UP000308697"/>
    </source>
</evidence>
<name>A0A4U0NK85_9ACTN</name>
<comment type="subcellular location">
    <subcellularLocation>
        <location evidence="1">Cell membrane</location>
        <topology evidence="1">Multi-pass membrane protein</topology>
    </subcellularLocation>
</comment>
<evidence type="ECO:0000256" key="4">
    <source>
        <dbReference type="ARBA" id="ARBA00022989"/>
    </source>
</evidence>
<dbReference type="EMBL" id="SUMB01000004">
    <property type="protein sequence ID" value="TJZ54687.1"/>
    <property type="molecule type" value="Genomic_DNA"/>
</dbReference>
<evidence type="ECO:0000313" key="7">
    <source>
        <dbReference type="EMBL" id="TJZ54687.1"/>
    </source>
</evidence>
<keyword evidence="3 6" id="KW-0812">Transmembrane</keyword>
<dbReference type="PIRSF" id="PIRSF035875">
    <property type="entry name" value="RNase_BN"/>
    <property type="match status" value="1"/>
</dbReference>
<proteinExistence type="predicted"/>
<keyword evidence="5 6" id="KW-0472">Membrane</keyword>
<keyword evidence="4 6" id="KW-1133">Transmembrane helix</keyword>
<dbReference type="OrthoDB" id="9781030at2"/>
<feature type="transmembrane region" description="Helical" evidence="6">
    <location>
        <begin position="200"/>
        <end position="224"/>
    </location>
</feature>
<evidence type="ECO:0000256" key="5">
    <source>
        <dbReference type="ARBA" id="ARBA00023136"/>
    </source>
</evidence>